<dbReference type="Proteomes" id="UP000013827">
    <property type="component" value="Unassembled WGS sequence"/>
</dbReference>
<feature type="compositionally biased region" description="Basic and acidic residues" evidence="1">
    <location>
        <begin position="242"/>
        <end position="252"/>
    </location>
</feature>
<dbReference type="RefSeq" id="XP_005776801.1">
    <property type="nucleotide sequence ID" value="XM_005776744.1"/>
</dbReference>
<organism evidence="2 3">
    <name type="scientific">Emiliania huxleyi (strain CCMP1516)</name>
    <dbReference type="NCBI Taxonomy" id="280463"/>
    <lineage>
        <taxon>Eukaryota</taxon>
        <taxon>Haptista</taxon>
        <taxon>Haptophyta</taxon>
        <taxon>Prymnesiophyceae</taxon>
        <taxon>Isochrysidales</taxon>
        <taxon>Noelaerhabdaceae</taxon>
        <taxon>Emiliania</taxon>
    </lineage>
</organism>
<evidence type="ECO:0000313" key="3">
    <source>
        <dbReference type="Proteomes" id="UP000013827"/>
    </source>
</evidence>
<accession>A0A0D3JLI7</accession>
<feature type="region of interest" description="Disordered" evidence="1">
    <location>
        <begin position="208"/>
        <end position="252"/>
    </location>
</feature>
<dbReference type="EnsemblProtists" id="EOD24372">
    <property type="protein sequence ID" value="EOD24372"/>
    <property type="gene ID" value="EMIHUDRAFT_443887"/>
</dbReference>
<evidence type="ECO:0000313" key="2">
    <source>
        <dbReference type="EnsemblProtists" id="EOD24372"/>
    </source>
</evidence>
<evidence type="ECO:0000256" key="1">
    <source>
        <dbReference type="SAM" id="MobiDB-lite"/>
    </source>
</evidence>
<dbReference type="GeneID" id="17269917"/>
<dbReference type="KEGG" id="ehx:EMIHUDRAFT_443887"/>
<sequence length="252" mass="27801">QAIGDVSRNPSGLSLGGRCLCCRLRLGGLRLGGCRLGGCRRAARPLLRLFAKAAPPRVERYERSRHGRPLVLPRRRGGCARAAQLHRDLRDRAVAAGSRLHHGRDRQGPLPQRVLCGRVGVRGPNDQGSRLFGRLQGLPHLVRHGQADRRQVLRARLQSGSPPAHARVRRGQDPLHRLHRLLGRRDGQGDTHLRREARLLPGCKDAARHEDDVDLGGGRRGHRPPGGRGDRRVRLPRRGGGRRGDVKVLADA</sequence>
<name>A0A0D3JLI7_EMIH1</name>
<dbReference type="HOGENOM" id="CLU_1105131_0_0_1"/>
<dbReference type="PaxDb" id="2903-EOD24372"/>
<proteinExistence type="predicted"/>
<protein>
    <submittedName>
        <fullName evidence="2">Uncharacterized protein</fullName>
    </submittedName>
</protein>
<reference evidence="2" key="2">
    <citation type="submission" date="2024-10" db="UniProtKB">
        <authorList>
            <consortium name="EnsemblProtists"/>
        </authorList>
    </citation>
    <scope>IDENTIFICATION</scope>
</reference>
<dbReference type="AlphaFoldDB" id="A0A0D3JLI7"/>
<keyword evidence="3" id="KW-1185">Reference proteome</keyword>
<reference evidence="3" key="1">
    <citation type="journal article" date="2013" name="Nature">
        <title>Pan genome of the phytoplankton Emiliania underpins its global distribution.</title>
        <authorList>
            <person name="Read B.A."/>
            <person name="Kegel J."/>
            <person name="Klute M.J."/>
            <person name="Kuo A."/>
            <person name="Lefebvre S.C."/>
            <person name="Maumus F."/>
            <person name="Mayer C."/>
            <person name="Miller J."/>
            <person name="Monier A."/>
            <person name="Salamov A."/>
            <person name="Young J."/>
            <person name="Aguilar M."/>
            <person name="Claverie J.M."/>
            <person name="Frickenhaus S."/>
            <person name="Gonzalez K."/>
            <person name="Herman E.K."/>
            <person name="Lin Y.C."/>
            <person name="Napier J."/>
            <person name="Ogata H."/>
            <person name="Sarno A.F."/>
            <person name="Shmutz J."/>
            <person name="Schroeder D."/>
            <person name="de Vargas C."/>
            <person name="Verret F."/>
            <person name="von Dassow P."/>
            <person name="Valentin K."/>
            <person name="Van de Peer Y."/>
            <person name="Wheeler G."/>
            <person name="Dacks J.B."/>
            <person name="Delwiche C.F."/>
            <person name="Dyhrman S.T."/>
            <person name="Glockner G."/>
            <person name="John U."/>
            <person name="Richards T."/>
            <person name="Worden A.Z."/>
            <person name="Zhang X."/>
            <person name="Grigoriev I.V."/>
            <person name="Allen A.E."/>
            <person name="Bidle K."/>
            <person name="Borodovsky M."/>
            <person name="Bowler C."/>
            <person name="Brownlee C."/>
            <person name="Cock J.M."/>
            <person name="Elias M."/>
            <person name="Gladyshev V.N."/>
            <person name="Groth M."/>
            <person name="Guda C."/>
            <person name="Hadaegh A."/>
            <person name="Iglesias-Rodriguez M.D."/>
            <person name="Jenkins J."/>
            <person name="Jones B.M."/>
            <person name="Lawson T."/>
            <person name="Leese F."/>
            <person name="Lindquist E."/>
            <person name="Lobanov A."/>
            <person name="Lomsadze A."/>
            <person name="Malik S.B."/>
            <person name="Marsh M.E."/>
            <person name="Mackinder L."/>
            <person name="Mock T."/>
            <person name="Mueller-Roeber B."/>
            <person name="Pagarete A."/>
            <person name="Parker M."/>
            <person name="Probert I."/>
            <person name="Quesneville H."/>
            <person name="Raines C."/>
            <person name="Rensing S.A."/>
            <person name="Riano-Pachon D.M."/>
            <person name="Richier S."/>
            <person name="Rokitta S."/>
            <person name="Shiraiwa Y."/>
            <person name="Soanes D.M."/>
            <person name="van der Giezen M."/>
            <person name="Wahlund T.M."/>
            <person name="Williams B."/>
            <person name="Wilson W."/>
            <person name="Wolfe G."/>
            <person name="Wurch L.L."/>
        </authorList>
    </citation>
    <scope>NUCLEOTIDE SEQUENCE</scope>
</reference>